<keyword evidence="2" id="KW-1185">Reference proteome</keyword>
<proteinExistence type="predicted"/>
<reference evidence="3" key="1">
    <citation type="submission" date="2022-11" db="UniProtKB">
        <authorList>
            <consortium name="WormBaseParasite"/>
        </authorList>
    </citation>
    <scope>IDENTIFICATION</scope>
</reference>
<sequence>MAMIIGSVALRSCGDKTSGGKNVDEEQTLGGKIMLCSCCCVCFLIFMGLSSLIGYLTHPYFIPLFRKTRKNGSADYLIAARSSYDKSILNLHESCKEKYGPCSVFKEKYVDDCREVVCDTVTLVMDLIQKDKVHLLHDFRQTIRASFRPTNRDESQKVSVLDGTPCTYRTDNESSIRRVGSCREGVCGPAKDRAFLRYYTRPPIHGNWTNYEIYSEKDSCLKLPKDIDMSSVAKLCTPNGSCSPYQYVFRSCSNPHPLFDGRYCWSADDSIPSPVTLALCPHCPEHTKNVADWPIDCGLAKIMYKDRCAMTHHGSLRKSKGRIFHTDFKTCCPEEARKGEHRGRCLFGNCWIATKIV</sequence>
<accession>A0A915IQZ1</accession>
<dbReference type="Proteomes" id="UP000887565">
    <property type="component" value="Unplaced"/>
</dbReference>
<dbReference type="WBParaSite" id="nRc.2.0.1.t15824-RA">
    <property type="protein sequence ID" value="nRc.2.0.1.t15824-RA"/>
    <property type="gene ID" value="nRc.2.0.1.g15824"/>
</dbReference>
<keyword evidence="1" id="KW-0812">Transmembrane</keyword>
<protein>
    <submittedName>
        <fullName evidence="3">Uncharacterized protein</fullName>
    </submittedName>
</protein>
<keyword evidence="1" id="KW-1133">Transmembrane helix</keyword>
<evidence type="ECO:0000313" key="2">
    <source>
        <dbReference type="Proteomes" id="UP000887565"/>
    </source>
</evidence>
<feature type="transmembrane region" description="Helical" evidence="1">
    <location>
        <begin position="32"/>
        <end position="57"/>
    </location>
</feature>
<keyword evidence="1" id="KW-0472">Membrane</keyword>
<name>A0A915IQZ1_ROMCU</name>
<evidence type="ECO:0000256" key="1">
    <source>
        <dbReference type="SAM" id="Phobius"/>
    </source>
</evidence>
<dbReference type="AlphaFoldDB" id="A0A915IQZ1"/>
<evidence type="ECO:0000313" key="3">
    <source>
        <dbReference type="WBParaSite" id="nRc.2.0.1.t15824-RA"/>
    </source>
</evidence>
<organism evidence="2 3">
    <name type="scientific">Romanomermis culicivorax</name>
    <name type="common">Nematode worm</name>
    <dbReference type="NCBI Taxonomy" id="13658"/>
    <lineage>
        <taxon>Eukaryota</taxon>
        <taxon>Metazoa</taxon>
        <taxon>Ecdysozoa</taxon>
        <taxon>Nematoda</taxon>
        <taxon>Enoplea</taxon>
        <taxon>Dorylaimia</taxon>
        <taxon>Mermithida</taxon>
        <taxon>Mermithoidea</taxon>
        <taxon>Mermithidae</taxon>
        <taxon>Romanomermis</taxon>
    </lineage>
</organism>